<dbReference type="OrthoDB" id="1809211at2"/>
<protein>
    <recommendedName>
        <fullName evidence="3">DUF2680 domain-containing protein</fullName>
    </recommendedName>
</protein>
<dbReference type="RefSeq" id="WP_034421934.1">
    <property type="nucleotide sequence ID" value="NZ_CP045798.1"/>
</dbReference>
<name>A0A7G6E2G5_THEFR</name>
<sequence>MRKFIYGALAVLLVLFLTVTFLPPMKAKAADNTWFPGWRQNTGNGWTPGMGRGGMQGGPGMRGAGFMPGQIADILGMDWATLRTKLAEGKSYGDIAKEKGMSVEEVKTKLLAKHQEYLDQLVKDKRITSEQAQDMQKFMSERVQVMLENKFVPGQGFGGRRGFGGCGGCWGGSTGTAPQGFTGARL</sequence>
<dbReference type="Proteomes" id="UP000515847">
    <property type="component" value="Chromosome"/>
</dbReference>
<evidence type="ECO:0000313" key="1">
    <source>
        <dbReference type="EMBL" id="QNB46269.1"/>
    </source>
</evidence>
<dbReference type="AlphaFoldDB" id="A0A7G6E2G5"/>
<gene>
    <name evidence="1" type="ORF">BR63_08045</name>
</gene>
<organism evidence="1 2">
    <name type="scientific">Thermanaerosceptrum fracticalcis</name>
    <dbReference type="NCBI Taxonomy" id="1712410"/>
    <lineage>
        <taxon>Bacteria</taxon>
        <taxon>Bacillati</taxon>
        <taxon>Bacillota</taxon>
        <taxon>Clostridia</taxon>
        <taxon>Eubacteriales</taxon>
        <taxon>Peptococcaceae</taxon>
        <taxon>Thermanaerosceptrum</taxon>
    </lineage>
</organism>
<evidence type="ECO:0008006" key="3">
    <source>
        <dbReference type="Google" id="ProtNLM"/>
    </source>
</evidence>
<reference evidence="1 2" key="1">
    <citation type="journal article" date="2019" name="Front. Microbiol.">
        <title>Thermoanaerosceptrum fracticalcis gen. nov. sp. nov., a Novel Fumarate-Fermenting Microorganism From a Deep Fractured Carbonate Aquifer of the US Great Basin.</title>
        <authorList>
            <person name="Hamilton-Brehm S.D."/>
            <person name="Stewart L.E."/>
            <person name="Zavarin M."/>
            <person name="Caldwell M."/>
            <person name="Lawson P.A."/>
            <person name="Onstott T.C."/>
            <person name="Grzymski J."/>
            <person name="Neveux I."/>
            <person name="Lollar B.S."/>
            <person name="Russell C.E."/>
            <person name="Moser D.P."/>
        </authorList>
    </citation>
    <scope>NUCLEOTIDE SEQUENCE [LARGE SCALE GENOMIC DNA]</scope>
    <source>
        <strain evidence="1 2">DRI-13</strain>
    </source>
</reference>
<proteinExistence type="predicted"/>
<accession>A0A7G6E2G5</accession>
<keyword evidence="2" id="KW-1185">Reference proteome</keyword>
<dbReference type="KEGG" id="tfr:BR63_08045"/>
<evidence type="ECO:0000313" key="2">
    <source>
        <dbReference type="Proteomes" id="UP000515847"/>
    </source>
</evidence>
<dbReference type="EMBL" id="CP045798">
    <property type="protein sequence ID" value="QNB46269.1"/>
    <property type="molecule type" value="Genomic_DNA"/>
</dbReference>